<dbReference type="Pfam" id="PF01453">
    <property type="entry name" value="B_lectin"/>
    <property type="match status" value="1"/>
</dbReference>
<evidence type="ECO:0000256" key="7">
    <source>
        <dbReference type="ARBA" id="ARBA00022741"/>
    </source>
</evidence>
<dbReference type="InterPro" id="IPR001480">
    <property type="entry name" value="Bulb-type_lectin_dom"/>
</dbReference>
<feature type="transmembrane region" description="Helical" evidence="19">
    <location>
        <begin position="459"/>
        <end position="484"/>
    </location>
</feature>
<evidence type="ECO:0000313" key="23">
    <source>
        <dbReference type="EMBL" id="GBG64188.1"/>
    </source>
</evidence>
<dbReference type="Gene3D" id="2.90.10.10">
    <property type="entry name" value="Bulb-type lectin domain"/>
    <property type="match status" value="2"/>
</dbReference>
<dbReference type="GO" id="GO:0005524">
    <property type="term" value="F:ATP binding"/>
    <property type="evidence" value="ECO:0007669"/>
    <property type="project" value="UniProtKB-UniRule"/>
</dbReference>
<keyword evidence="8" id="KW-0418">Kinase</keyword>
<evidence type="ECO:0000256" key="6">
    <source>
        <dbReference type="ARBA" id="ARBA00022729"/>
    </source>
</evidence>
<evidence type="ECO:0000256" key="2">
    <source>
        <dbReference type="ARBA" id="ARBA00012513"/>
    </source>
</evidence>
<dbReference type="SMART" id="SM00108">
    <property type="entry name" value="B_lectin"/>
    <property type="match status" value="1"/>
</dbReference>
<feature type="binding site" evidence="17">
    <location>
        <position position="572"/>
    </location>
    <ligand>
        <name>ATP</name>
        <dbReference type="ChEBI" id="CHEBI:30616"/>
    </ligand>
</feature>
<dbReference type="FunFam" id="1.10.510.10:FF:000384">
    <property type="entry name" value="G-type lectin S-receptor-like serine/threonine-protein kinase"/>
    <property type="match status" value="1"/>
</dbReference>
<keyword evidence="13" id="KW-0675">Receptor</keyword>
<dbReference type="InterPro" id="IPR036426">
    <property type="entry name" value="Bulb-type_lectin_dom_sf"/>
</dbReference>
<dbReference type="InterPro" id="IPR000719">
    <property type="entry name" value="Prot_kinase_dom"/>
</dbReference>
<evidence type="ECO:0000256" key="1">
    <source>
        <dbReference type="ARBA" id="ARBA00004479"/>
    </source>
</evidence>
<dbReference type="PROSITE" id="PS50948">
    <property type="entry name" value="PAN"/>
    <property type="match status" value="1"/>
</dbReference>
<dbReference type="EMBL" id="BFEA01000047">
    <property type="protein sequence ID" value="GBG64188.1"/>
    <property type="molecule type" value="Genomic_DNA"/>
</dbReference>
<dbReference type="PROSITE" id="PS00108">
    <property type="entry name" value="PROTEIN_KINASE_ST"/>
    <property type="match status" value="1"/>
</dbReference>
<evidence type="ECO:0000256" key="16">
    <source>
        <dbReference type="ARBA" id="ARBA00048679"/>
    </source>
</evidence>
<keyword evidence="5 19" id="KW-0812">Transmembrane</keyword>
<evidence type="ECO:0000259" key="21">
    <source>
        <dbReference type="PROSITE" id="PS50927"/>
    </source>
</evidence>
<comment type="caution">
    <text evidence="23">The sequence shown here is derived from an EMBL/GenBank/DDBJ whole genome shotgun (WGS) entry which is preliminary data.</text>
</comment>
<dbReference type="PROSITE" id="PS50011">
    <property type="entry name" value="PROTEIN_KINASE_DOM"/>
    <property type="match status" value="1"/>
</dbReference>
<evidence type="ECO:0000256" key="13">
    <source>
        <dbReference type="ARBA" id="ARBA00023170"/>
    </source>
</evidence>
<feature type="compositionally biased region" description="Polar residues" evidence="18">
    <location>
        <begin position="915"/>
        <end position="926"/>
    </location>
</feature>
<dbReference type="InterPro" id="IPR003609">
    <property type="entry name" value="Pan_app"/>
</dbReference>
<evidence type="ECO:0000259" key="20">
    <source>
        <dbReference type="PROSITE" id="PS50011"/>
    </source>
</evidence>
<dbReference type="GO" id="GO:0004674">
    <property type="term" value="F:protein serine/threonine kinase activity"/>
    <property type="evidence" value="ECO:0007669"/>
    <property type="project" value="UniProtKB-KW"/>
</dbReference>
<evidence type="ECO:0000256" key="15">
    <source>
        <dbReference type="ARBA" id="ARBA00047899"/>
    </source>
</evidence>
<evidence type="ECO:0000256" key="12">
    <source>
        <dbReference type="ARBA" id="ARBA00023157"/>
    </source>
</evidence>
<keyword evidence="10 19" id="KW-1133">Transmembrane helix</keyword>
<evidence type="ECO:0000256" key="9">
    <source>
        <dbReference type="ARBA" id="ARBA00022840"/>
    </source>
</evidence>
<comment type="subcellular location">
    <subcellularLocation>
        <location evidence="1">Membrane</location>
        <topology evidence="1">Single-pass type I membrane protein</topology>
    </subcellularLocation>
</comment>
<organism evidence="23 24">
    <name type="scientific">Chara braunii</name>
    <name type="common">Braun's stonewort</name>
    <dbReference type="NCBI Taxonomy" id="69332"/>
    <lineage>
        <taxon>Eukaryota</taxon>
        <taxon>Viridiplantae</taxon>
        <taxon>Streptophyta</taxon>
        <taxon>Charophyceae</taxon>
        <taxon>Charales</taxon>
        <taxon>Characeae</taxon>
        <taxon>Chara</taxon>
    </lineage>
</organism>
<dbReference type="InterPro" id="IPR001245">
    <property type="entry name" value="Ser-Thr/Tyr_kinase_cat_dom"/>
</dbReference>
<dbReference type="Gene3D" id="3.50.4.10">
    <property type="entry name" value="Hepatocyte Growth Factor"/>
    <property type="match status" value="1"/>
</dbReference>
<dbReference type="PANTHER" id="PTHR47974">
    <property type="entry name" value="OS07G0415500 PROTEIN"/>
    <property type="match status" value="1"/>
</dbReference>
<dbReference type="SUPFAM" id="SSF51110">
    <property type="entry name" value="alpha-D-mannose-specific plant lectins"/>
    <property type="match status" value="2"/>
</dbReference>
<evidence type="ECO:0000256" key="8">
    <source>
        <dbReference type="ARBA" id="ARBA00022777"/>
    </source>
</evidence>
<dbReference type="Proteomes" id="UP000265515">
    <property type="component" value="Unassembled WGS sequence"/>
</dbReference>
<keyword evidence="24" id="KW-1185">Reference proteome</keyword>
<dbReference type="PROSITE" id="PS50927">
    <property type="entry name" value="BULB_LECTIN"/>
    <property type="match status" value="1"/>
</dbReference>
<keyword evidence="4" id="KW-0808">Transferase</keyword>
<dbReference type="STRING" id="69332.A0A388K2B3"/>
<evidence type="ECO:0000259" key="22">
    <source>
        <dbReference type="PROSITE" id="PS50948"/>
    </source>
</evidence>
<feature type="compositionally biased region" description="Low complexity" evidence="18">
    <location>
        <begin position="955"/>
        <end position="982"/>
    </location>
</feature>
<evidence type="ECO:0000256" key="11">
    <source>
        <dbReference type="ARBA" id="ARBA00023136"/>
    </source>
</evidence>
<evidence type="ECO:0000256" key="5">
    <source>
        <dbReference type="ARBA" id="ARBA00022692"/>
    </source>
</evidence>
<gene>
    <name evidence="23" type="ORF">CBR_g40888</name>
</gene>
<dbReference type="Pfam" id="PF06247">
    <property type="entry name" value="Plasmod_Pvs28"/>
    <property type="match status" value="1"/>
</dbReference>
<dbReference type="Gene3D" id="3.30.200.20">
    <property type="entry name" value="Phosphorylase Kinase, domain 1"/>
    <property type="match status" value="1"/>
</dbReference>
<dbReference type="FunFam" id="3.30.200.20:FF:000059">
    <property type="entry name" value="S-receptor-like serine/threonine-protein kinase"/>
    <property type="match status" value="1"/>
</dbReference>
<keyword evidence="7 17" id="KW-0547">Nucleotide-binding</keyword>
<evidence type="ECO:0000313" key="24">
    <source>
        <dbReference type="Proteomes" id="UP000265515"/>
    </source>
</evidence>
<comment type="catalytic activity">
    <reaction evidence="16">
        <text>L-seryl-[protein] + ATP = O-phospho-L-seryl-[protein] + ADP + H(+)</text>
        <dbReference type="Rhea" id="RHEA:17989"/>
        <dbReference type="Rhea" id="RHEA-COMP:9863"/>
        <dbReference type="Rhea" id="RHEA-COMP:11604"/>
        <dbReference type="ChEBI" id="CHEBI:15378"/>
        <dbReference type="ChEBI" id="CHEBI:29999"/>
        <dbReference type="ChEBI" id="CHEBI:30616"/>
        <dbReference type="ChEBI" id="CHEBI:83421"/>
        <dbReference type="ChEBI" id="CHEBI:456216"/>
        <dbReference type="EC" id="2.7.11.1"/>
    </reaction>
</comment>
<dbReference type="OrthoDB" id="1668230at2759"/>
<keyword evidence="14" id="KW-0325">Glycoprotein</keyword>
<evidence type="ECO:0000256" key="17">
    <source>
        <dbReference type="PROSITE-ProRule" id="PRU10141"/>
    </source>
</evidence>
<dbReference type="OMA" id="AGNIPIW"/>
<reference evidence="23 24" key="1">
    <citation type="journal article" date="2018" name="Cell">
        <title>The Chara Genome: Secondary Complexity and Implications for Plant Terrestrialization.</title>
        <authorList>
            <person name="Nishiyama T."/>
            <person name="Sakayama H."/>
            <person name="Vries J.D."/>
            <person name="Buschmann H."/>
            <person name="Saint-Marcoux D."/>
            <person name="Ullrich K.K."/>
            <person name="Haas F.B."/>
            <person name="Vanderstraeten L."/>
            <person name="Becker D."/>
            <person name="Lang D."/>
            <person name="Vosolsobe S."/>
            <person name="Rombauts S."/>
            <person name="Wilhelmsson P.K.I."/>
            <person name="Janitza P."/>
            <person name="Kern R."/>
            <person name="Heyl A."/>
            <person name="Rumpler F."/>
            <person name="Villalobos L.I.A.C."/>
            <person name="Clay J.M."/>
            <person name="Skokan R."/>
            <person name="Toyoda A."/>
            <person name="Suzuki Y."/>
            <person name="Kagoshima H."/>
            <person name="Schijlen E."/>
            <person name="Tajeshwar N."/>
            <person name="Catarino B."/>
            <person name="Hetherington A.J."/>
            <person name="Saltykova A."/>
            <person name="Bonnot C."/>
            <person name="Breuninger H."/>
            <person name="Symeonidi A."/>
            <person name="Radhakrishnan G.V."/>
            <person name="Van Nieuwerburgh F."/>
            <person name="Deforce D."/>
            <person name="Chang C."/>
            <person name="Karol K.G."/>
            <person name="Hedrich R."/>
            <person name="Ulvskov P."/>
            <person name="Glockner G."/>
            <person name="Delwiche C.F."/>
            <person name="Petrasek J."/>
            <person name="Van de Peer Y."/>
            <person name="Friml J."/>
            <person name="Beilby M."/>
            <person name="Dolan L."/>
            <person name="Kohara Y."/>
            <person name="Sugano S."/>
            <person name="Fujiyama A."/>
            <person name="Delaux P.-M."/>
            <person name="Quint M."/>
            <person name="TheiBen G."/>
            <person name="Hagemann M."/>
            <person name="Harholt J."/>
            <person name="Dunand C."/>
            <person name="Zachgo S."/>
            <person name="Langdale J."/>
            <person name="Maumus F."/>
            <person name="Straeten D.V.D."/>
            <person name="Gould S.B."/>
            <person name="Rensing S.A."/>
        </authorList>
    </citation>
    <scope>NUCLEOTIDE SEQUENCE [LARGE SCALE GENOMIC DNA]</scope>
    <source>
        <strain evidence="23 24">S276</strain>
    </source>
</reference>
<sequence>MAAGRSQAPSLWTSNVCYRFGSKSSAVLCSLFHTPLFQVSRNRHWYPTLLLASFVLLLSHSISAEVRPRNNANVQGSVPGGSVLYPGDGEWPSPNENYVMKLREDGTLGIEMMKWGNVTVWTAQLSGRNLKGAKAIFQVSGSLELYASDNRLLWSTGTDGNRSSAVMEDGGNFRIQADQKYLWESFKNLTDTMVQGMVVNDQYELRNGTRYLGFLEEGNLALFKVGVRTPLYDNRMVYWSTNINATPTEFRLDLNSEYGLAVLDPTSNGQLWSTKDQIVLPDAASEKSQQPPRYYASLDRTGNLKLWRWVGADSVGSWQVVWRALSNLCDAAPCGEYEVCKSNSSMGDSYVCDCLDGFVNDEYYGCRPPITPQCSQKADQFREVMNVGFIGYDINSTSVTDFMACKSLCMQVCDCMGFTYNESTRYCGLKSKIESGIHAQGSKTYVRVGRRDGRLDKMIFIVSGVVPVGTIVVFAIAVLCWWRVRKALRARHRNRELAPYGNDTEKGNLESSVDEERVEERATVITALGGPRAFSYRQLDAATTGFNTVLGKGGFSIVYRGVLPEGTIVAVKVLTGHAQRAESEFLSEVAAIGRLQHSNIVALLGFCSEGSHRMLVYEFMANGDLHNKLFGPKRPGAQTSTTFTAPVGQNFNHQALAGGARVTAVDANGSHQTERTVPAQAMNPPNASPCDQSVDMSWVLDWKSRNEIALGVARGISYLHGESRKRIIHCDIKPKNILLDDRMVPHVADFGLARSTGQDESRVYTDHVRGTIHYLSPEYALHGILTDKSDVYSFGIMLLEMLSGRRNLEVIHPPEEPDADIDDQQPTIIHLPSMASSYWEEMRPSEFADHRLGGNFVKEEFERMMQIGLQCSHIDPALRPTMASVVQMLMGLIPVPSVNRAEYVAAAASYLQNPWPQNLKRTSDPGTTKRPRHGKSSGSAKHDRASTGSSRVERSSCSARTDTSSSGSGGTPELSPSLLQPR</sequence>
<keyword evidence="9 17" id="KW-0067">ATP-binding</keyword>
<feature type="region of interest" description="Disordered" evidence="18">
    <location>
        <begin position="915"/>
        <end position="982"/>
    </location>
</feature>
<dbReference type="Gramene" id="GBG64188">
    <property type="protein sequence ID" value="GBG64188"/>
    <property type="gene ID" value="CBR_g40888"/>
</dbReference>
<dbReference type="AlphaFoldDB" id="A0A388K2B3"/>
<protein>
    <recommendedName>
        <fullName evidence="2">non-specific serine/threonine protein kinase</fullName>
        <ecNumber evidence="2">2.7.11.1</ecNumber>
    </recommendedName>
</protein>
<evidence type="ECO:0000256" key="3">
    <source>
        <dbReference type="ARBA" id="ARBA00022527"/>
    </source>
</evidence>
<dbReference type="InterPro" id="IPR011009">
    <property type="entry name" value="Kinase-like_dom_sf"/>
</dbReference>
<keyword evidence="6" id="KW-0732">Signal</keyword>
<dbReference type="Gene3D" id="1.10.510.10">
    <property type="entry name" value="Transferase(Phosphotransferase) domain 1"/>
    <property type="match status" value="1"/>
</dbReference>
<dbReference type="CDD" id="cd14066">
    <property type="entry name" value="STKc_IRAK"/>
    <property type="match status" value="1"/>
</dbReference>
<dbReference type="PANTHER" id="PTHR47974:SF9">
    <property type="entry name" value="RECEPTOR-LIKE SERINE_THREONINE-PROTEIN KINASE"/>
    <property type="match status" value="1"/>
</dbReference>
<evidence type="ECO:0000256" key="10">
    <source>
        <dbReference type="ARBA" id="ARBA00022989"/>
    </source>
</evidence>
<accession>A0A388K2B3</accession>
<dbReference type="SUPFAM" id="SSF56112">
    <property type="entry name" value="Protein kinase-like (PK-like)"/>
    <property type="match status" value="1"/>
</dbReference>
<evidence type="ECO:0000256" key="19">
    <source>
        <dbReference type="SAM" id="Phobius"/>
    </source>
</evidence>
<dbReference type="Pfam" id="PF07714">
    <property type="entry name" value="PK_Tyr_Ser-Thr"/>
    <property type="match status" value="1"/>
</dbReference>
<evidence type="ECO:0000256" key="18">
    <source>
        <dbReference type="SAM" id="MobiDB-lite"/>
    </source>
</evidence>
<dbReference type="PROSITE" id="PS00107">
    <property type="entry name" value="PROTEIN_KINASE_ATP"/>
    <property type="match status" value="1"/>
</dbReference>
<feature type="domain" description="Apple" evidence="22">
    <location>
        <begin position="374"/>
        <end position="449"/>
    </location>
</feature>
<dbReference type="GO" id="GO:0016020">
    <property type="term" value="C:membrane"/>
    <property type="evidence" value="ECO:0007669"/>
    <property type="project" value="UniProtKB-SubCell"/>
</dbReference>
<evidence type="ECO:0000256" key="4">
    <source>
        <dbReference type="ARBA" id="ARBA00022679"/>
    </source>
</evidence>
<dbReference type="GO" id="GO:0009986">
    <property type="term" value="C:cell surface"/>
    <property type="evidence" value="ECO:0007669"/>
    <property type="project" value="InterPro"/>
</dbReference>
<dbReference type="InterPro" id="IPR010423">
    <property type="entry name" value="Pvs25/Psv28_EGF"/>
</dbReference>
<feature type="domain" description="Protein kinase" evidence="20">
    <location>
        <begin position="544"/>
        <end position="893"/>
    </location>
</feature>
<proteinExistence type="predicted"/>
<dbReference type="EC" id="2.7.11.1" evidence="2"/>
<feature type="domain" description="Bulb-type lectin" evidence="21">
    <location>
        <begin position="75"/>
        <end position="188"/>
    </location>
</feature>
<keyword evidence="12" id="KW-1015">Disulfide bond</keyword>
<keyword evidence="11 19" id="KW-0472">Membrane</keyword>
<dbReference type="InterPro" id="IPR008271">
    <property type="entry name" value="Ser/Thr_kinase_AS"/>
</dbReference>
<keyword evidence="3" id="KW-0723">Serine/threonine-protein kinase</keyword>
<dbReference type="Pfam" id="PF00024">
    <property type="entry name" value="PAN_1"/>
    <property type="match status" value="1"/>
</dbReference>
<comment type="catalytic activity">
    <reaction evidence="15">
        <text>L-threonyl-[protein] + ATP = O-phospho-L-threonyl-[protein] + ADP + H(+)</text>
        <dbReference type="Rhea" id="RHEA:46608"/>
        <dbReference type="Rhea" id="RHEA-COMP:11060"/>
        <dbReference type="Rhea" id="RHEA-COMP:11605"/>
        <dbReference type="ChEBI" id="CHEBI:15378"/>
        <dbReference type="ChEBI" id="CHEBI:30013"/>
        <dbReference type="ChEBI" id="CHEBI:30616"/>
        <dbReference type="ChEBI" id="CHEBI:61977"/>
        <dbReference type="ChEBI" id="CHEBI:456216"/>
        <dbReference type="EC" id="2.7.11.1"/>
    </reaction>
</comment>
<name>A0A388K2B3_CHABU</name>
<dbReference type="InterPro" id="IPR017441">
    <property type="entry name" value="Protein_kinase_ATP_BS"/>
</dbReference>
<dbReference type="SMART" id="SM00220">
    <property type="entry name" value="S_TKc"/>
    <property type="match status" value="1"/>
</dbReference>
<evidence type="ECO:0000256" key="14">
    <source>
        <dbReference type="ARBA" id="ARBA00023180"/>
    </source>
</evidence>